<feature type="non-terminal residue" evidence="1">
    <location>
        <position position="1"/>
    </location>
</feature>
<dbReference type="EMBL" id="CAJVPT010004999">
    <property type="protein sequence ID" value="CAG8514930.1"/>
    <property type="molecule type" value="Genomic_DNA"/>
</dbReference>
<proteinExistence type="predicted"/>
<dbReference type="Proteomes" id="UP000789525">
    <property type="component" value="Unassembled WGS sequence"/>
</dbReference>
<accession>A0ACA9L9M7</accession>
<keyword evidence="2" id="KW-1185">Reference proteome</keyword>
<organism evidence="1 2">
    <name type="scientific">Acaulospora colombiana</name>
    <dbReference type="NCBI Taxonomy" id="27376"/>
    <lineage>
        <taxon>Eukaryota</taxon>
        <taxon>Fungi</taxon>
        <taxon>Fungi incertae sedis</taxon>
        <taxon>Mucoromycota</taxon>
        <taxon>Glomeromycotina</taxon>
        <taxon>Glomeromycetes</taxon>
        <taxon>Diversisporales</taxon>
        <taxon>Acaulosporaceae</taxon>
        <taxon>Acaulospora</taxon>
    </lineage>
</organism>
<sequence length="356" mass="40062">HEEWTHGLGQKKQPLFTVQDRQSTKETFIESTILAGSRDGILLVDLDSLSKRHVESLRMVMSKSLDLSLKNQHHTLNIDMNTCCWGWSVAKPSTGRRGGNANRQGSREEGIYSICGDSIRPLIDTFDLVVHLEEVINSEANDLLLNHLLDKAVSEKQNDRVSKYGMSFNDLKKYISVASDIEVKLSTECKDLLRKYFLITRKLKGASQGFASSTALLETLLRLASCHSKLCLRNVGSVDDALVSILIVEETLVSKYGSSASVLGFVSLPDDQENLHKLYASQNSDFEEPMVSNTDSLYDDYEFLSHLRSMSRIDEEEMTNMYQHLMRVLRSFGGGNGASDVIDYVNEHYEGDYDEI</sequence>
<gene>
    <name evidence="1" type="ORF">ACOLOM_LOCUS3389</name>
</gene>
<reference evidence="1" key="1">
    <citation type="submission" date="2021-06" db="EMBL/GenBank/DDBJ databases">
        <authorList>
            <person name="Kallberg Y."/>
            <person name="Tangrot J."/>
            <person name="Rosling A."/>
        </authorList>
    </citation>
    <scope>NUCLEOTIDE SEQUENCE</scope>
    <source>
        <strain evidence="1">CL356</strain>
    </source>
</reference>
<comment type="caution">
    <text evidence="1">The sequence shown here is derived from an EMBL/GenBank/DDBJ whole genome shotgun (WGS) entry which is preliminary data.</text>
</comment>
<name>A0ACA9L9M7_9GLOM</name>
<evidence type="ECO:0000313" key="2">
    <source>
        <dbReference type="Proteomes" id="UP000789525"/>
    </source>
</evidence>
<protein>
    <submittedName>
        <fullName evidence="1">13470_t:CDS:1</fullName>
    </submittedName>
</protein>
<evidence type="ECO:0000313" key="1">
    <source>
        <dbReference type="EMBL" id="CAG8514930.1"/>
    </source>
</evidence>